<name>A0A3D8IMU7_9HELI</name>
<dbReference type="EMBL" id="NXLT01000007">
    <property type="protein sequence ID" value="RDU66320.1"/>
    <property type="molecule type" value="Genomic_DNA"/>
</dbReference>
<comment type="caution">
    <text evidence="1">The sequence shown here is derived from an EMBL/GenBank/DDBJ whole genome shotgun (WGS) entry which is preliminary data.</text>
</comment>
<dbReference type="RefSeq" id="WP_115571490.1">
    <property type="nucleotide sequence ID" value="NZ_NXLT01000007.1"/>
</dbReference>
<accession>A0A3D8IMU7</accession>
<evidence type="ECO:0000313" key="2">
    <source>
        <dbReference type="Proteomes" id="UP000256514"/>
    </source>
</evidence>
<organism evidence="1 2">
    <name type="scientific">Helicobacter equorum</name>
    <dbReference type="NCBI Taxonomy" id="361872"/>
    <lineage>
        <taxon>Bacteria</taxon>
        <taxon>Pseudomonadati</taxon>
        <taxon>Campylobacterota</taxon>
        <taxon>Epsilonproteobacteria</taxon>
        <taxon>Campylobacterales</taxon>
        <taxon>Helicobacteraceae</taxon>
        <taxon>Helicobacter</taxon>
    </lineage>
</organism>
<reference evidence="1 2" key="1">
    <citation type="submission" date="2018-04" db="EMBL/GenBank/DDBJ databases">
        <title>Novel Campyloabacter and Helicobacter Species and Strains.</title>
        <authorList>
            <person name="Mannion A.J."/>
            <person name="Shen Z."/>
            <person name="Fox J.G."/>
        </authorList>
    </citation>
    <scope>NUCLEOTIDE SEQUENCE [LARGE SCALE GENOMIC DNA]</scope>
    <source>
        <strain evidence="1 2">MIT 12-6600</strain>
    </source>
</reference>
<proteinExistence type="predicted"/>
<dbReference type="OrthoDB" id="5320060at2"/>
<keyword evidence="2" id="KW-1185">Reference proteome</keyword>
<evidence type="ECO:0008006" key="3">
    <source>
        <dbReference type="Google" id="ProtNLM"/>
    </source>
</evidence>
<gene>
    <name evidence="1" type="ORF">CQA54_07555</name>
</gene>
<sequence>MIQFITLFLITLVVYQALLFGEEEEAIYKEQKIGWQVDLRRISLNFSSTSLRNQELYSVSADTRLQGNSQMIAQGYLNLGMDYYTPNFVIFNTLLAEYGQTIIFPANSPSVSNKNLDRILLSSDYTQRIWEFEEFLGIPSLYFELGPHSKVSYQTEFVASNEFGRRQIVRANVGVKVFSGMVLKDFALTMFGEKDFNANTNAQSFGLELGFALKKQFKNSGKLYYEMHARDYLYSVTSNDYDPKYYLELEVRYDLNLYKKITIAPFFKLYMLQGKYFDRSGSNIMTGLVFSFGQMLREAPFQIVSKQN</sequence>
<evidence type="ECO:0000313" key="1">
    <source>
        <dbReference type="EMBL" id="RDU66320.1"/>
    </source>
</evidence>
<protein>
    <recommendedName>
        <fullName evidence="3">DUF3078 domain-containing protein</fullName>
    </recommendedName>
</protein>
<dbReference type="Proteomes" id="UP000256514">
    <property type="component" value="Unassembled WGS sequence"/>
</dbReference>
<dbReference type="AlphaFoldDB" id="A0A3D8IMU7"/>